<organism evidence="11 12">
    <name type="scientific">Kushneria phosphatilytica</name>
    <dbReference type="NCBI Taxonomy" id="657387"/>
    <lineage>
        <taxon>Bacteria</taxon>
        <taxon>Pseudomonadati</taxon>
        <taxon>Pseudomonadota</taxon>
        <taxon>Gammaproteobacteria</taxon>
        <taxon>Oceanospirillales</taxon>
        <taxon>Halomonadaceae</taxon>
        <taxon>Kushneria</taxon>
    </lineage>
</organism>
<dbReference type="PANTHER" id="PTHR43528:SF1">
    <property type="entry name" value="ALPHA-KETOGLUTARATE PERMEASE"/>
    <property type="match status" value="1"/>
</dbReference>
<protein>
    <submittedName>
        <fullName evidence="11">MFS transporter</fullName>
    </submittedName>
</protein>
<proteinExistence type="inferred from homology"/>
<feature type="domain" description="Major facilitator superfamily (MFS) profile" evidence="10">
    <location>
        <begin position="26"/>
        <end position="434"/>
    </location>
</feature>
<dbReference type="OrthoDB" id="3690818at2"/>
<keyword evidence="4" id="KW-1003">Cell membrane</keyword>
<dbReference type="EMBL" id="CP043420">
    <property type="protein sequence ID" value="QEL12302.1"/>
    <property type="molecule type" value="Genomic_DNA"/>
</dbReference>
<dbReference type="GO" id="GO:0005886">
    <property type="term" value="C:plasma membrane"/>
    <property type="evidence" value="ECO:0007669"/>
    <property type="project" value="UniProtKB-SubCell"/>
</dbReference>
<dbReference type="PROSITE" id="PS00217">
    <property type="entry name" value="SUGAR_TRANSPORT_2"/>
    <property type="match status" value="1"/>
</dbReference>
<keyword evidence="3" id="KW-0813">Transport</keyword>
<feature type="transmembrane region" description="Helical" evidence="9">
    <location>
        <begin position="412"/>
        <end position="429"/>
    </location>
</feature>
<feature type="transmembrane region" description="Helical" evidence="9">
    <location>
        <begin position="340"/>
        <end position="359"/>
    </location>
</feature>
<evidence type="ECO:0000256" key="6">
    <source>
        <dbReference type="ARBA" id="ARBA00022847"/>
    </source>
</evidence>
<dbReference type="SUPFAM" id="SSF103473">
    <property type="entry name" value="MFS general substrate transporter"/>
    <property type="match status" value="1"/>
</dbReference>
<dbReference type="Pfam" id="PF07690">
    <property type="entry name" value="MFS_1"/>
    <property type="match status" value="1"/>
</dbReference>
<feature type="transmembrane region" description="Helical" evidence="9">
    <location>
        <begin position="26"/>
        <end position="51"/>
    </location>
</feature>
<keyword evidence="5 9" id="KW-0812">Transmembrane</keyword>
<dbReference type="RefSeq" id="WP_084388166.1">
    <property type="nucleotide sequence ID" value="NZ_CP043420.1"/>
</dbReference>
<evidence type="ECO:0000256" key="9">
    <source>
        <dbReference type="SAM" id="Phobius"/>
    </source>
</evidence>
<dbReference type="FunFam" id="1.20.1250.20:FF:000001">
    <property type="entry name" value="Dicarboxylate MFS transporter"/>
    <property type="match status" value="1"/>
</dbReference>
<dbReference type="PROSITE" id="PS50850">
    <property type="entry name" value="MFS"/>
    <property type="match status" value="1"/>
</dbReference>
<evidence type="ECO:0000256" key="4">
    <source>
        <dbReference type="ARBA" id="ARBA00022475"/>
    </source>
</evidence>
<comment type="subcellular location">
    <subcellularLocation>
        <location evidence="1">Cell membrane</location>
        <topology evidence="1">Multi-pass membrane protein</topology>
    </subcellularLocation>
</comment>
<dbReference type="InterPro" id="IPR036259">
    <property type="entry name" value="MFS_trans_sf"/>
</dbReference>
<keyword evidence="12" id="KW-1185">Reference proteome</keyword>
<dbReference type="InterPro" id="IPR005829">
    <property type="entry name" value="Sugar_transporter_CS"/>
</dbReference>
<dbReference type="GO" id="GO:0015293">
    <property type="term" value="F:symporter activity"/>
    <property type="evidence" value="ECO:0007669"/>
    <property type="project" value="UniProtKB-KW"/>
</dbReference>
<feature type="transmembrane region" description="Helical" evidence="9">
    <location>
        <begin position="198"/>
        <end position="217"/>
    </location>
</feature>
<evidence type="ECO:0000256" key="3">
    <source>
        <dbReference type="ARBA" id="ARBA00022448"/>
    </source>
</evidence>
<dbReference type="InterPro" id="IPR020846">
    <property type="entry name" value="MFS_dom"/>
</dbReference>
<dbReference type="InterPro" id="IPR011701">
    <property type="entry name" value="MFS"/>
</dbReference>
<evidence type="ECO:0000259" key="10">
    <source>
        <dbReference type="PROSITE" id="PS50850"/>
    </source>
</evidence>
<dbReference type="KEGG" id="kuy:FY550_14945"/>
<feature type="transmembrane region" description="Helical" evidence="9">
    <location>
        <begin position="380"/>
        <end position="400"/>
    </location>
</feature>
<reference evidence="11 12" key="1">
    <citation type="submission" date="2019-08" db="EMBL/GenBank/DDBJ databases">
        <title>Complete genome sequence of Kushneria sp. YCWA18, a halophilic phosphate-solubilizing bacterium isolated from Daqiao saltern in China.</title>
        <authorList>
            <person name="Du G.-X."/>
            <person name="Qu L.-Y."/>
        </authorList>
    </citation>
    <scope>NUCLEOTIDE SEQUENCE [LARGE SCALE GENOMIC DNA]</scope>
    <source>
        <strain evidence="11 12">YCWA18</strain>
    </source>
</reference>
<name>A0A5C1A0B4_9GAMM</name>
<keyword evidence="6" id="KW-0769">Symport</keyword>
<keyword evidence="8 9" id="KW-0472">Membrane</keyword>
<dbReference type="InterPro" id="IPR051084">
    <property type="entry name" value="H+-coupled_symporters"/>
</dbReference>
<evidence type="ECO:0000256" key="1">
    <source>
        <dbReference type="ARBA" id="ARBA00004651"/>
    </source>
</evidence>
<feature type="transmembrane region" description="Helical" evidence="9">
    <location>
        <begin position="163"/>
        <end position="186"/>
    </location>
</feature>
<dbReference type="PROSITE" id="PS00216">
    <property type="entry name" value="SUGAR_TRANSPORT_1"/>
    <property type="match status" value="1"/>
</dbReference>
<evidence type="ECO:0000256" key="7">
    <source>
        <dbReference type="ARBA" id="ARBA00022989"/>
    </source>
</evidence>
<feature type="transmembrane region" description="Helical" evidence="9">
    <location>
        <begin position="252"/>
        <end position="274"/>
    </location>
</feature>
<evidence type="ECO:0000313" key="11">
    <source>
        <dbReference type="EMBL" id="QEL12302.1"/>
    </source>
</evidence>
<dbReference type="PANTHER" id="PTHR43528">
    <property type="entry name" value="ALPHA-KETOGLUTARATE PERMEASE"/>
    <property type="match status" value="1"/>
</dbReference>
<feature type="transmembrane region" description="Helical" evidence="9">
    <location>
        <begin position="286"/>
        <end position="307"/>
    </location>
</feature>
<keyword evidence="7 9" id="KW-1133">Transmembrane helix</keyword>
<dbReference type="Proteomes" id="UP000322553">
    <property type="component" value="Chromosome"/>
</dbReference>
<evidence type="ECO:0000256" key="8">
    <source>
        <dbReference type="ARBA" id="ARBA00023136"/>
    </source>
</evidence>
<feature type="transmembrane region" description="Helical" evidence="9">
    <location>
        <begin position="98"/>
        <end position="116"/>
    </location>
</feature>
<sequence>MTEVFERAEEASGLREQQRRRRGRKAVVAAAFGNVLEWYDFAVYGFLATTIGHHFFPSDSEAAALMATFAVFGVGFVVRPLGGIVIGWVADRRGRKQALLLTLFSMAVSTTAIGLIPSAATIGLWAPVLLLLARLVQGFSTGGEWGGSTAFMVEWAPGHRRGFFGSFQQSSVALGLLLGSGVIALLGSLLSDAVMSDWGWRIPFLMGAILGPVGLYIRRDIDETPAYEAARAEQHDVTEEGAGQSMQRAARAFAFTTLWTVAYYVMLAYMPTFLQQHAGLTGTQSLWSNTIGLCVLVVAAPLMGALSDRWGRRTLLLSSCVAFFLLAWPLFVWVTGARTLGLAIVVQCLFAVMIAMFSGPGPAAIAEMFPTRSRSLWMSTGYSLAVAVFGGFAPLIATVLIEQTGLVTSPTWYLMAAAVISGSVIFAMPETARQALR</sequence>
<feature type="transmembrane region" description="Helical" evidence="9">
    <location>
        <begin position="314"/>
        <end position="334"/>
    </location>
</feature>
<accession>A0A5C1A0B4</accession>
<evidence type="ECO:0000313" key="12">
    <source>
        <dbReference type="Proteomes" id="UP000322553"/>
    </source>
</evidence>
<comment type="similarity">
    <text evidence="2">Belongs to the major facilitator superfamily. Metabolite:H+ Symporter (MHS) family (TC 2.A.1.6) family.</text>
</comment>
<dbReference type="AlphaFoldDB" id="A0A5C1A0B4"/>
<dbReference type="Gene3D" id="1.20.1250.20">
    <property type="entry name" value="MFS general substrate transporter like domains"/>
    <property type="match status" value="2"/>
</dbReference>
<feature type="transmembrane region" description="Helical" evidence="9">
    <location>
        <begin position="63"/>
        <end position="86"/>
    </location>
</feature>
<gene>
    <name evidence="11" type="ORF">FY550_14945</name>
</gene>
<evidence type="ECO:0000256" key="2">
    <source>
        <dbReference type="ARBA" id="ARBA00008240"/>
    </source>
</evidence>
<evidence type="ECO:0000256" key="5">
    <source>
        <dbReference type="ARBA" id="ARBA00022692"/>
    </source>
</evidence>